<protein>
    <submittedName>
        <fullName evidence="2">Sulfotransferase family protein</fullName>
    </submittedName>
</protein>
<dbReference type="Pfam" id="PF13469">
    <property type="entry name" value="Sulfotransfer_3"/>
    <property type="match status" value="1"/>
</dbReference>
<sequence>MMPADPDDFPISDAEVVRRTTTEGPHNLFGETPAEMAQLDAWSRARPQRLAALPALFVLFIGYPRSGHSLTGALLDAHPEMAISHELDVLRFRKAGFSRDQILLLIAENSRRLGRLGRRWHPYDYSVPGAWQGRWDRLQVIGDKKGGETTRRLVLDPGALEAFERFIDLPVRFIHVVRHPADNIATMVRRSVEQPGKDHLFVSLNHYAALAAANARLLDRLGPERSITLWHEDFVAAPEEELARLCTFLGVGAPARYLSAAAGRVLPSARQSRREIDWPPERRQRLGGIIADTPFLRRYAESALDLGPEQP</sequence>
<keyword evidence="1 2" id="KW-0808">Transferase</keyword>
<dbReference type="InterPro" id="IPR026634">
    <property type="entry name" value="TPST-like"/>
</dbReference>
<dbReference type="OrthoDB" id="255821at2"/>
<comment type="caution">
    <text evidence="2">The sequence shown here is derived from an EMBL/GenBank/DDBJ whole genome shotgun (WGS) entry which is preliminary data.</text>
</comment>
<dbReference type="Gene3D" id="3.40.50.300">
    <property type="entry name" value="P-loop containing nucleotide triphosphate hydrolases"/>
    <property type="match status" value="1"/>
</dbReference>
<evidence type="ECO:0000256" key="1">
    <source>
        <dbReference type="ARBA" id="ARBA00022679"/>
    </source>
</evidence>
<keyword evidence="3" id="KW-1185">Reference proteome</keyword>
<dbReference type="EMBL" id="RJKX01000015">
    <property type="protein sequence ID" value="ROP84441.1"/>
    <property type="molecule type" value="Genomic_DNA"/>
</dbReference>
<reference evidence="2 3" key="1">
    <citation type="submission" date="2018-11" db="EMBL/GenBank/DDBJ databases">
        <title>Genomic Encyclopedia of Type Strains, Phase IV (KMG-IV): sequencing the most valuable type-strain genomes for metagenomic binning, comparative biology and taxonomic classification.</title>
        <authorList>
            <person name="Goeker M."/>
        </authorList>
    </citation>
    <scope>NUCLEOTIDE SEQUENCE [LARGE SCALE GENOMIC DNA]</scope>
    <source>
        <strain evidence="2 3">DSM 5900</strain>
    </source>
</reference>
<dbReference type="InterPro" id="IPR027417">
    <property type="entry name" value="P-loop_NTPase"/>
</dbReference>
<dbReference type="RefSeq" id="WP_123692376.1">
    <property type="nucleotide sequence ID" value="NZ_AP019700.1"/>
</dbReference>
<evidence type="ECO:0000313" key="3">
    <source>
        <dbReference type="Proteomes" id="UP000278222"/>
    </source>
</evidence>
<dbReference type="SUPFAM" id="SSF52540">
    <property type="entry name" value="P-loop containing nucleoside triphosphate hydrolases"/>
    <property type="match status" value="1"/>
</dbReference>
<dbReference type="Proteomes" id="UP000278222">
    <property type="component" value="Unassembled WGS sequence"/>
</dbReference>
<accession>A0A3N1KV31</accession>
<evidence type="ECO:0000313" key="2">
    <source>
        <dbReference type="EMBL" id="ROP84441.1"/>
    </source>
</evidence>
<dbReference type="AlphaFoldDB" id="A0A3N1KV31"/>
<dbReference type="PANTHER" id="PTHR12788:SF8">
    <property type="entry name" value="PROTEIN-TYROSINE SULFOTRANSFERASE"/>
    <property type="match status" value="1"/>
</dbReference>
<dbReference type="GO" id="GO:0008476">
    <property type="term" value="F:protein-tyrosine sulfotransferase activity"/>
    <property type="evidence" value="ECO:0007669"/>
    <property type="project" value="InterPro"/>
</dbReference>
<gene>
    <name evidence="2" type="ORF">EDC65_3793</name>
</gene>
<organism evidence="2 3">
    <name type="scientific">Stella humosa</name>
    <dbReference type="NCBI Taxonomy" id="94"/>
    <lineage>
        <taxon>Bacteria</taxon>
        <taxon>Pseudomonadati</taxon>
        <taxon>Pseudomonadota</taxon>
        <taxon>Alphaproteobacteria</taxon>
        <taxon>Rhodospirillales</taxon>
        <taxon>Stellaceae</taxon>
        <taxon>Stella</taxon>
    </lineage>
</organism>
<proteinExistence type="predicted"/>
<name>A0A3N1KV31_9PROT</name>
<dbReference type="PANTHER" id="PTHR12788">
    <property type="entry name" value="PROTEIN-TYROSINE SULFOTRANSFERASE 2"/>
    <property type="match status" value="1"/>
</dbReference>